<dbReference type="Pfam" id="PF07277">
    <property type="entry name" value="SapC"/>
    <property type="match status" value="1"/>
</dbReference>
<protein>
    <submittedName>
        <fullName evidence="1">SapC family protein</fullName>
    </submittedName>
</protein>
<dbReference type="EMBL" id="JAFEMC010000004">
    <property type="protein sequence ID" value="MBM6577468.1"/>
    <property type="molecule type" value="Genomic_DNA"/>
</dbReference>
<name>A0ABS2D994_9SPHN</name>
<comment type="caution">
    <text evidence="1">The sequence shown here is derived from an EMBL/GenBank/DDBJ whole genome shotgun (WGS) entry which is preliminary data.</text>
</comment>
<gene>
    <name evidence="1" type="ORF">ILT43_13890</name>
</gene>
<dbReference type="InterPro" id="IPR010836">
    <property type="entry name" value="SapC"/>
</dbReference>
<evidence type="ECO:0000313" key="2">
    <source>
        <dbReference type="Proteomes" id="UP000763641"/>
    </source>
</evidence>
<reference evidence="1 2" key="1">
    <citation type="submission" date="2020-12" db="EMBL/GenBank/DDBJ databases">
        <title>Sphingomonas sp.</title>
        <authorList>
            <person name="Kim M.K."/>
        </authorList>
    </citation>
    <scope>NUCLEOTIDE SEQUENCE [LARGE SCALE GENOMIC DNA]</scope>
    <source>
        <strain evidence="1 2">BT552</strain>
    </source>
</reference>
<evidence type="ECO:0000313" key="1">
    <source>
        <dbReference type="EMBL" id="MBM6577468.1"/>
    </source>
</evidence>
<sequence length="235" mass="25680">MSRIRPLDPAHHGALRFDPGIVASTPRFVQIGLSEIVLAAADMPLCLAKDAHTGRFNLIALLGLVEPQNLFCVDGRFHATYCPRALQLTGFRLHPDGVAGLAIDEEDPALGASGQLLFENGRATPLTATIADALRRLIADLDAARDLIADYAARHLIRPLRLTLRRSDQHEHVIDGLYTIDQDALSGLSDADVVILHRADRLAPATLLSASLTQIERLCQLDAARHQQDRFHATF</sequence>
<accession>A0ABS2D994</accession>
<dbReference type="RefSeq" id="WP_204199575.1">
    <property type="nucleotide sequence ID" value="NZ_JAFEMC010000004.1"/>
</dbReference>
<proteinExistence type="predicted"/>
<dbReference type="Proteomes" id="UP000763641">
    <property type="component" value="Unassembled WGS sequence"/>
</dbReference>
<organism evidence="1 2">
    <name type="scientific">Sphingomonas longa</name>
    <dbReference type="NCBI Taxonomy" id="2778730"/>
    <lineage>
        <taxon>Bacteria</taxon>
        <taxon>Pseudomonadati</taxon>
        <taxon>Pseudomonadota</taxon>
        <taxon>Alphaproteobacteria</taxon>
        <taxon>Sphingomonadales</taxon>
        <taxon>Sphingomonadaceae</taxon>
        <taxon>Sphingomonas</taxon>
    </lineage>
</organism>
<keyword evidence="2" id="KW-1185">Reference proteome</keyword>